<dbReference type="Proteomes" id="UP000230002">
    <property type="component" value="Unassembled WGS sequence"/>
</dbReference>
<keyword evidence="3" id="KW-0813">Transport</keyword>
<evidence type="ECO:0000313" key="10">
    <source>
        <dbReference type="Proteomes" id="UP000230002"/>
    </source>
</evidence>
<evidence type="ECO:0000256" key="4">
    <source>
        <dbReference type="ARBA" id="ARBA00022692"/>
    </source>
</evidence>
<dbReference type="Gene3D" id="1.20.1250.20">
    <property type="entry name" value="MFS general substrate transporter like domains"/>
    <property type="match status" value="1"/>
</dbReference>
<comment type="subcellular location">
    <subcellularLocation>
        <location evidence="1">Endomembrane system</location>
        <topology evidence="1">Multi-pass membrane protein</topology>
    </subcellularLocation>
</comment>
<accession>A0A2G8SNH2</accession>
<dbReference type="InterPro" id="IPR011701">
    <property type="entry name" value="MFS"/>
</dbReference>
<gene>
    <name evidence="9" type="ORF">GSI_02036</name>
</gene>
<evidence type="ECO:0000313" key="9">
    <source>
        <dbReference type="EMBL" id="PIL35311.1"/>
    </source>
</evidence>
<dbReference type="GO" id="GO:0022857">
    <property type="term" value="F:transmembrane transporter activity"/>
    <property type="evidence" value="ECO:0007669"/>
    <property type="project" value="InterPro"/>
</dbReference>
<feature type="transmembrane region" description="Helical" evidence="8">
    <location>
        <begin position="274"/>
        <end position="294"/>
    </location>
</feature>
<feature type="transmembrane region" description="Helical" evidence="8">
    <location>
        <begin position="337"/>
        <end position="353"/>
    </location>
</feature>
<evidence type="ECO:0000256" key="5">
    <source>
        <dbReference type="ARBA" id="ARBA00022989"/>
    </source>
</evidence>
<feature type="transmembrane region" description="Helical" evidence="8">
    <location>
        <begin position="129"/>
        <end position="145"/>
    </location>
</feature>
<dbReference type="InterPro" id="IPR036259">
    <property type="entry name" value="MFS_trans_sf"/>
</dbReference>
<name>A0A2G8SNH2_9APHY</name>
<keyword evidence="4 8" id="KW-0812">Transmembrane</keyword>
<feature type="transmembrane region" description="Helical" evidence="8">
    <location>
        <begin position="212"/>
        <end position="233"/>
    </location>
</feature>
<organism evidence="9 10">
    <name type="scientific">Ganoderma sinense ZZ0214-1</name>
    <dbReference type="NCBI Taxonomy" id="1077348"/>
    <lineage>
        <taxon>Eukaryota</taxon>
        <taxon>Fungi</taxon>
        <taxon>Dikarya</taxon>
        <taxon>Basidiomycota</taxon>
        <taxon>Agaricomycotina</taxon>
        <taxon>Agaricomycetes</taxon>
        <taxon>Polyporales</taxon>
        <taxon>Polyporaceae</taxon>
        <taxon>Ganoderma</taxon>
    </lineage>
</organism>
<feature type="transmembrane region" description="Helical" evidence="8">
    <location>
        <begin position="306"/>
        <end position="325"/>
    </location>
</feature>
<dbReference type="InterPro" id="IPR051788">
    <property type="entry name" value="MFS_Transporter"/>
</dbReference>
<dbReference type="PANTHER" id="PTHR23514">
    <property type="entry name" value="BYPASS OF STOP CODON PROTEIN 6"/>
    <property type="match status" value="1"/>
</dbReference>
<feature type="transmembrane region" description="Helical" evidence="8">
    <location>
        <begin position="359"/>
        <end position="379"/>
    </location>
</feature>
<evidence type="ECO:0000256" key="6">
    <source>
        <dbReference type="ARBA" id="ARBA00023136"/>
    </source>
</evidence>
<comment type="caution">
    <text evidence="9">The sequence shown here is derived from an EMBL/GenBank/DDBJ whole genome shotgun (WGS) entry which is preliminary data.</text>
</comment>
<sequence length="450" mass="48333">MAFPITPLPQDLPGSPSDFSPNEKKSTPSAPSNGGEIMAIDDVVPSLPNKEVDAHAVTKAMRRKAWLHYAALCWAIFVCGWNDGTTGPLVPRLQEVHHVSYGVLSLIFIAGCTRYITGASLYLYLTDRFGFGLMVFIASFVIASAPPFPAFVIGLLFICFGAVFLDAGANAFFASLSGDTSTKMSVMHAIYGVGATCAPLVSTQFAQLQRWSFGYIVHVGLALASGIFTAFAFRFKSQEDCLKEVGEPPHEKTEESLQGMNKYRQVSRLRAMHLMAFFLFTYVGVEVTIGGWIVTFVINERRGGPSAGYISSGFFGGLTVGRVALLPLNRKIGEWRVIFLYLLLPLGLTLVVWRVPSLIGSAVAISLVGLFLGPIFPIVMNHAGGVLPPELIAGAVGWMASFGSAGAAVFPFVTGAIAAGTSIESLLPLLIAMMGMMVVIWAAVPRHRIK</sequence>
<evidence type="ECO:0000256" key="1">
    <source>
        <dbReference type="ARBA" id="ARBA00004127"/>
    </source>
</evidence>
<dbReference type="GO" id="GO:0012505">
    <property type="term" value="C:endomembrane system"/>
    <property type="evidence" value="ECO:0007669"/>
    <property type="project" value="UniProtKB-SubCell"/>
</dbReference>
<dbReference type="FunFam" id="1.20.1250.20:FF:000286">
    <property type="entry name" value="MFS efflux transporter"/>
    <property type="match status" value="1"/>
</dbReference>
<dbReference type="PANTHER" id="PTHR23514:SF3">
    <property type="entry name" value="BYPASS OF STOP CODON PROTEIN 6"/>
    <property type="match status" value="1"/>
</dbReference>
<dbReference type="GO" id="GO:0016020">
    <property type="term" value="C:membrane"/>
    <property type="evidence" value="ECO:0007669"/>
    <property type="project" value="TreeGrafter"/>
</dbReference>
<feature type="region of interest" description="Disordered" evidence="7">
    <location>
        <begin position="1"/>
        <end position="35"/>
    </location>
</feature>
<keyword evidence="10" id="KW-1185">Reference proteome</keyword>
<evidence type="ECO:0000256" key="8">
    <source>
        <dbReference type="SAM" id="Phobius"/>
    </source>
</evidence>
<evidence type="ECO:0000256" key="2">
    <source>
        <dbReference type="ARBA" id="ARBA00008335"/>
    </source>
</evidence>
<dbReference type="EMBL" id="AYKW01000003">
    <property type="protein sequence ID" value="PIL35311.1"/>
    <property type="molecule type" value="Genomic_DNA"/>
</dbReference>
<keyword evidence="6 8" id="KW-0472">Membrane</keyword>
<evidence type="ECO:0000256" key="7">
    <source>
        <dbReference type="SAM" id="MobiDB-lite"/>
    </source>
</evidence>
<feature type="transmembrane region" description="Helical" evidence="8">
    <location>
        <begin position="66"/>
        <end position="84"/>
    </location>
</feature>
<dbReference type="AlphaFoldDB" id="A0A2G8SNH2"/>
<feature type="transmembrane region" description="Helical" evidence="8">
    <location>
        <begin position="186"/>
        <end position="206"/>
    </location>
</feature>
<dbReference type="OrthoDB" id="413079at2759"/>
<dbReference type="Pfam" id="PF07690">
    <property type="entry name" value="MFS_1"/>
    <property type="match status" value="1"/>
</dbReference>
<reference evidence="9 10" key="1">
    <citation type="journal article" date="2015" name="Sci. Rep.">
        <title>Chromosome-level genome map provides insights into diverse defense mechanisms in the medicinal fungus Ganoderma sinense.</title>
        <authorList>
            <person name="Zhu Y."/>
            <person name="Xu J."/>
            <person name="Sun C."/>
            <person name="Zhou S."/>
            <person name="Xu H."/>
            <person name="Nelson D.R."/>
            <person name="Qian J."/>
            <person name="Song J."/>
            <person name="Luo H."/>
            <person name="Xiang L."/>
            <person name="Li Y."/>
            <person name="Xu Z."/>
            <person name="Ji A."/>
            <person name="Wang L."/>
            <person name="Lu S."/>
            <person name="Hayward A."/>
            <person name="Sun W."/>
            <person name="Li X."/>
            <person name="Schwartz D.C."/>
            <person name="Wang Y."/>
            <person name="Chen S."/>
        </authorList>
    </citation>
    <scope>NUCLEOTIDE SEQUENCE [LARGE SCALE GENOMIC DNA]</scope>
    <source>
        <strain evidence="9 10">ZZ0214-1</strain>
    </source>
</reference>
<dbReference type="STRING" id="1077348.A0A2G8SNH2"/>
<keyword evidence="5 8" id="KW-1133">Transmembrane helix</keyword>
<feature type="transmembrane region" description="Helical" evidence="8">
    <location>
        <begin position="96"/>
        <end position="117"/>
    </location>
</feature>
<feature type="transmembrane region" description="Helical" evidence="8">
    <location>
        <begin position="151"/>
        <end position="174"/>
    </location>
</feature>
<feature type="transmembrane region" description="Helical" evidence="8">
    <location>
        <begin position="425"/>
        <end position="444"/>
    </location>
</feature>
<comment type="similarity">
    <text evidence="2">Belongs to the major facilitator superfamily.</text>
</comment>
<dbReference type="SUPFAM" id="SSF103473">
    <property type="entry name" value="MFS general substrate transporter"/>
    <property type="match status" value="1"/>
</dbReference>
<proteinExistence type="inferred from homology"/>
<evidence type="ECO:0000256" key="3">
    <source>
        <dbReference type="ARBA" id="ARBA00022448"/>
    </source>
</evidence>
<feature type="transmembrane region" description="Helical" evidence="8">
    <location>
        <begin position="391"/>
        <end position="413"/>
    </location>
</feature>
<protein>
    <submittedName>
        <fullName evidence="9">MFS general substrate transporter</fullName>
    </submittedName>
</protein>